<dbReference type="InterPro" id="IPR003323">
    <property type="entry name" value="OTU_dom"/>
</dbReference>
<dbReference type="OrthoDB" id="409956at2759"/>
<gene>
    <name evidence="3" type="ORF">ONB1V03_LOCUS8106</name>
</gene>
<protein>
    <recommendedName>
        <fullName evidence="2">OTU domain-containing protein</fullName>
    </recommendedName>
</protein>
<dbReference type="GO" id="GO:0004843">
    <property type="term" value="F:cysteine-type deubiquitinase activity"/>
    <property type="evidence" value="ECO:0007669"/>
    <property type="project" value="TreeGrafter"/>
</dbReference>
<organism evidence="3">
    <name type="scientific">Oppiella nova</name>
    <dbReference type="NCBI Taxonomy" id="334625"/>
    <lineage>
        <taxon>Eukaryota</taxon>
        <taxon>Metazoa</taxon>
        <taxon>Ecdysozoa</taxon>
        <taxon>Arthropoda</taxon>
        <taxon>Chelicerata</taxon>
        <taxon>Arachnida</taxon>
        <taxon>Acari</taxon>
        <taxon>Acariformes</taxon>
        <taxon>Sarcoptiformes</taxon>
        <taxon>Oribatida</taxon>
        <taxon>Brachypylina</taxon>
        <taxon>Oppioidea</taxon>
        <taxon>Oppiidae</taxon>
        <taxon>Oppiella</taxon>
    </lineage>
</organism>
<feature type="compositionally biased region" description="Basic and acidic residues" evidence="1">
    <location>
        <begin position="53"/>
        <end position="65"/>
    </location>
</feature>
<name>A0A7R9M252_9ACAR</name>
<feature type="domain" description="OTU" evidence="2">
    <location>
        <begin position="240"/>
        <end position="398"/>
    </location>
</feature>
<evidence type="ECO:0000313" key="4">
    <source>
        <dbReference type="Proteomes" id="UP000728032"/>
    </source>
</evidence>
<dbReference type="SUPFAM" id="SSF54001">
    <property type="entry name" value="Cysteine proteinases"/>
    <property type="match status" value="1"/>
</dbReference>
<dbReference type="EMBL" id="OC919271">
    <property type="protein sequence ID" value="CAD7651026.1"/>
    <property type="molecule type" value="Genomic_DNA"/>
</dbReference>
<proteinExistence type="predicted"/>
<dbReference type="EMBL" id="CAJPVJ010004446">
    <property type="protein sequence ID" value="CAG2168619.1"/>
    <property type="molecule type" value="Genomic_DNA"/>
</dbReference>
<dbReference type="AlphaFoldDB" id="A0A7R9M252"/>
<dbReference type="CDD" id="cd22744">
    <property type="entry name" value="OTU"/>
    <property type="match status" value="1"/>
</dbReference>
<dbReference type="GO" id="GO:0016579">
    <property type="term" value="P:protein deubiquitination"/>
    <property type="evidence" value="ECO:0007669"/>
    <property type="project" value="TreeGrafter"/>
</dbReference>
<feature type="region of interest" description="Disordered" evidence="1">
    <location>
        <begin position="450"/>
        <end position="475"/>
    </location>
</feature>
<dbReference type="InterPro" id="IPR038765">
    <property type="entry name" value="Papain-like_cys_pep_sf"/>
</dbReference>
<evidence type="ECO:0000259" key="2">
    <source>
        <dbReference type="PROSITE" id="PS50802"/>
    </source>
</evidence>
<dbReference type="Proteomes" id="UP000728032">
    <property type="component" value="Unassembled WGS sequence"/>
</dbReference>
<reference evidence="3" key="1">
    <citation type="submission" date="2020-11" db="EMBL/GenBank/DDBJ databases">
        <authorList>
            <person name="Tran Van P."/>
        </authorList>
    </citation>
    <scope>NUCLEOTIDE SEQUENCE</scope>
</reference>
<sequence>MNNININDKAYGVTDNRKYAQGKTYTDTVNVRAVRERVDRDDRERYEQALQVAKREKANERHGPESDYNIGNDQGTYDLQLEQTLQLSKMQSEWDNKRRLETERETKNKLIETAKAELQEKLYRIFCTELYTPEKLMAIKKSLGEYETTTGSTIFDTCQISDLQHKDLNDTSRLVLYVAKVTEYSVNKIPWNNLFEFFGDHIRRIERELTTKTTLVKYNTDVHSPDLESQFVHDALEGELVCVHIRGDGNCLWNSISTALYGDYSRMESLRVITATTLIKHQDVFEKYMHDQRVKYGYNHELSFDGLVRAAMDLQVWGDELHVMALSLALHRPIYSYWSLRLAFDTKSPKQYPELKDAYERQTIQNHFRYIADEANVGAKPILLYYNGRDHYSVVLPVRDDVVALVPQMQLLKPIFKREVDEQDLIILDQPVDDKNYPDKSINQTVVKIHESSQNSSPKLNEQVKTTEPKSNSVAGNQGKLIDKLKCEHDKQITELTHKLSQLNAHITSVNNENIRLIEHVSLLNKRCIDLNKEKLTWYNERDTYRDRIKKLFNDVGILEFQLKSCEQAIKPNFINNGNHANDLPINGRGINNHNNDITKSLSPDNIGWKYGIENMGNGSSSPHSLINPPPGMSTQIYQDNNNIYPKQFDTENDPNTMIDKVPSTEPMQTDL</sequence>
<dbReference type="InterPro" id="IPR050704">
    <property type="entry name" value="Peptidase_C85-like"/>
</dbReference>
<feature type="region of interest" description="Disordered" evidence="1">
    <location>
        <begin position="53"/>
        <end position="74"/>
    </location>
</feature>
<evidence type="ECO:0000313" key="3">
    <source>
        <dbReference type="EMBL" id="CAD7651026.1"/>
    </source>
</evidence>
<dbReference type="Pfam" id="PF02338">
    <property type="entry name" value="OTU"/>
    <property type="match status" value="1"/>
</dbReference>
<accession>A0A7R9M252</accession>
<dbReference type="Gene3D" id="3.90.70.80">
    <property type="match status" value="1"/>
</dbReference>
<dbReference type="PANTHER" id="PTHR12419">
    <property type="entry name" value="OTU DOMAIN CONTAINING PROTEIN"/>
    <property type="match status" value="1"/>
</dbReference>
<keyword evidence="4" id="KW-1185">Reference proteome</keyword>
<feature type="region of interest" description="Disordered" evidence="1">
    <location>
        <begin position="650"/>
        <end position="672"/>
    </location>
</feature>
<dbReference type="PROSITE" id="PS50802">
    <property type="entry name" value="OTU"/>
    <property type="match status" value="1"/>
</dbReference>
<evidence type="ECO:0000256" key="1">
    <source>
        <dbReference type="SAM" id="MobiDB-lite"/>
    </source>
</evidence>